<sequence>NLDMIPVDFPEGVTQWLDFWGGVDFTLALGDDGILYE</sequence>
<organism evidence="1">
    <name type="scientific">hydrothermal vent metagenome</name>
    <dbReference type="NCBI Taxonomy" id="652676"/>
    <lineage>
        <taxon>unclassified sequences</taxon>
        <taxon>metagenomes</taxon>
        <taxon>ecological metagenomes</taxon>
    </lineage>
</organism>
<evidence type="ECO:0000313" key="1">
    <source>
        <dbReference type="EMBL" id="VAX32334.1"/>
    </source>
</evidence>
<accession>A0A3B1D858</accession>
<gene>
    <name evidence="1" type="ORF">MNBD_NITROSPINAE05-369</name>
</gene>
<feature type="non-terminal residue" evidence="1">
    <location>
        <position position="1"/>
    </location>
</feature>
<name>A0A3B1D858_9ZZZZ</name>
<reference evidence="1" key="1">
    <citation type="submission" date="2018-06" db="EMBL/GenBank/DDBJ databases">
        <authorList>
            <person name="Zhirakovskaya E."/>
        </authorList>
    </citation>
    <scope>NUCLEOTIDE SEQUENCE</scope>
</reference>
<dbReference type="AlphaFoldDB" id="A0A3B1D858"/>
<dbReference type="EMBL" id="UOGG01000195">
    <property type="protein sequence ID" value="VAX32334.1"/>
    <property type="molecule type" value="Genomic_DNA"/>
</dbReference>
<proteinExistence type="predicted"/>
<protein>
    <submittedName>
        <fullName evidence="1">Uncharacterized protein</fullName>
    </submittedName>
</protein>